<keyword evidence="1" id="KW-1133">Transmembrane helix</keyword>
<dbReference type="EMBL" id="CVRI01000063">
    <property type="protein sequence ID" value="CRL04749.1"/>
    <property type="molecule type" value="Genomic_DNA"/>
</dbReference>
<organism evidence="2 3">
    <name type="scientific">Clunio marinus</name>
    <dbReference type="NCBI Taxonomy" id="568069"/>
    <lineage>
        <taxon>Eukaryota</taxon>
        <taxon>Metazoa</taxon>
        <taxon>Ecdysozoa</taxon>
        <taxon>Arthropoda</taxon>
        <taxon>Hexapoda</taxon>
        <taxon>Insecta</taxon>
        <taxon>Pterygota</taxon>
        <taxon>Neoptera</taxon>
        <taxon>Endopterygota</taxon>
        <taxon>Diptera</taxon>
        <taxon>Nematocera</taxon>
        <taxon>Chironomoidea</taxon>
        <taxon>Chironomidae</taxon>
        <taxon>Clunio</taxon>
    </lineage>
</organism>
<dbReference type="Pfam" id="PF15062">
    <property type="entry name" value="ARL6IP6"/>
    <property type="match status" value="1"/>
</dbReference>
<keyword evidence="1" id="KW-0472">Membrane</keyword>
<name>A0A1J1IX19_9DIPT</name>
<feature type="transmembrane region" description="Helical" evidence="1">
    <location>
        <begin position="43"/>
        <end position="63"/>
    </location>
</feature>
<protein>
    <submittedName>
        <fullName evidence="2">CLUMA_CG017809, isoform A</fullName>
    </submittedName>
</protein>
<feature type="transmembrane region" description="Helical" evidence="1">
    <location>
        <begin position="96"/>
        <end position="114"/>
    </location>
</feature>
<dbReference type="Proteomes" id="UP000183832">
    <property type="component" value="Unassembled WGS sequence"/>
</dbReference>
<dbReference type="PANTHER" id="PTHR28640:SF1">
    <property type="entry name" value="ADP-RIBOSYLATION FACTOR-LIKE PROTEIN 6-INTERACTING PROTEIN 6"/>
    <property type="match status" value="1"/>
</dbReference>
<keyword evidence="1" id="KW-0812">Transmembrane</keyword>
<dbReference type="AlphaFoldDB" id="A0A1J1IX19"/>
<evidence type="ECO:0000256" key="1">
    <source>
        <dbReference type="SAM" id="Phobius"/>
    </source>
</evidence>
<proteinExistence type="predicted"/>
<dbReference type="OrthoDB" id="10070125at2759"/>
<evidence type="ECO:0000313" key="3">
    <source>
        <dbReference type="Proteomes" id="UP000183832"/>
    </source>
</evidence>
<reference evidence="2 3" key="1">
    <citation type="submission" date="2015-04" db="EMBL/GenBank/DDBJ databases">
        <authorList>
            <person name="Syromyatnikov M.Y."/>
            <person name="Popov V.N."/>
        </authorList>
    </citation>
    <scope>NUCLEOTIDE SEQUENCE [LARGE SCALE GENOMIC DNA]</scope>
</reference>
<accession>A0A1J1IX19</accession>
<dbReference type="PANTHER" id="PTHR28640">
    <property type="entry name" value="ADP-RIBOSYLATION FACTOR-LIKE PROTEIN 6-INTERACTING PROTEIN 6"/>
    <property type="match status" value="1"/>
</dbReference>
<sequence length="115" mass="13290">MDIINTTKNIQWSKVAFDIQVMMNETIVKTGAFVSEKVWGNNFFQATFISVLFLTAYWSIIYLDSSQPGVNPPSPFSSIQRKKSHYQRQAHFHMNYLLGAIISVLLFLSIFFNIF</sequence>
<evidence type="ECO:0000313" key="2">
    <source>
        <dbReference type="EMBL" id="CRL04749.1"/>
    </source>
</evidence>
<dbReference type="InterPro" id="IPR029383">
    <property type="entry name" value="ARL6IP6"/>
</dbReference>
<keyword evidence="3" id="KW-1185">Reference proteome</keyword>
<gene>
    <name evidence="2" type="ORF">CLUMA_CG017809</name>
</gene>